<dbReference type="EMBL" id="CM004481">
    <property type="protein sequence ID" value="OCT65522.1"/>
    <property type="molecule type" value="Genomic_DNA"/>
</dbReference>
<accession>A0A974H5F9</accession>
<sequence length="110" mass="12308">MGQRSRDLAALCRGPSGELMSDPLQRKKKSRGGKYDVSRDYFGGGRSAKSCEFPPPVSQISRYYFAERLALAKASRDFSIRWKAGQGRIEKTRGGASWCHRETWCRGSSA</sequence>
<evidence type="ECO:0000313" key="3">
    <source>
        <dbReference type="Proteomes" id="UP000694892"/>
    </source>
</evidence>
<gene>
    <name evidence="2" type="ORF">XELAEV_18041760mg</name>
</gene>
<dbReference type="AlphaFoldDB" id="A0A974H5F9"/>
<feature type="region of interest" description="Disordered" evidence="1">
    <location>
        <begin position="13"/>
        <end position="37"/>
    </location>
</feature>
<organism evidence="2 3">
    <name type="scientific">Xenopus laevis</name>
    <name type="common">African clawed frog</name>
    <dbReference type="NCBI Taxonomy" id="8355"/>
    <lineage>
        <taxon>Eukaryota</taxon>
        <taxon>Metazoa</taxon>
        <taxon>Chordata</taxon>
        <taxon>Craniata</taxon>
        <taxon>Vertebrata</taxon>
        <taxon>Euteleostomi</taxon>
        <taxon>Amphibia</taxon>
        <taxon>Batrachia</taxon>
        <taxon>Anura</taxon>
        <taxon>Pipoidea</taxon>
        <taxon>Pipidae</taxon>
        <taxon>Xenopodinae</taxon>
        <taxon>Xenopus</taxon>
        <taxon>Xenopus</taxon>
    </lineage>
</organism>
<protein>
    <submittedName>
        <fullName evidence="2">Uncharacterized protein</fullName>
    </submittedName>
</protein>
<proteinExistence type="predicted"/>
<evidence type="ECO:0000256" key="1">
    <source>
        <dbReference type="SAM" id="MobiDB-lite"/>
    </source>
</evidence>
<name>A0A974H5F9_XENLA</name>
<evidence type="ECO:0000313" key="2">
    <source>
        <dbReference type="EMBL" id="OCT65522.1"/>
    </source>
</evidence>
<dbReference type="Proteomes" id="UP000694892">
    <property type="component" value="Chromosome 8S"/>
</dbReference>
<reference evidence="3" key="1">
    <citation type="journal article" date="2016" name="Nature">
        <title>Genome evolution in the allotetraploid frog Xenopus laevis.</title>
        <authorList>
            <person name="Session A.M."/>
            <person name="Uno Y."/>
            <person name="Kwon T."/>
            <person name="Chapman J.A."/>
            <person name="Toyoda A."/>
            <person name="Takahashi S."/>
            <person name="Fukui A."/>
            <person name="Hikosaka A."/>
            <person name="Suzuki A."/>
            <person name="Kondo M."/>
            <person name="van Heeringen S.J."/>
            <person name="Quigley I."/>
            <person name="Heinz S."/>
            <person name="Ogino H."/>
            <person name="Ochi H."/>
            <person name="Hellsten U."/>
            <person name="Lyons J.B."/>
            <person name="Simakov O."/>
            <person name="Putnam N."/>
            <person name="Stites J."/>
            <person name="Kuroki Y."/>
            <person name="Tanaka T."/>
            <person name="Michiue T."/>
            <person name="Watanabe M."/>
            <person name="Bogdanovic O."/>
            <person name="Lister R."/>
            <person name="Georgiou G."/>
            <person name="Paranjpe S.S."/>
            <person name="van Kruijsbergen I."/>
            <person name="Shu S."/>
            <person name="Carlson J."/>
            <person name="Kinoshita T."/>
            <person name="Ohta Y."/>
            <person name="Mawaribuchi S."/>
            <person name="Jenkins J."/>
            <person name="Grimwood J."/>
            <person name="Schmutz J."/>
            <person name="Mitros T."/>
            <person name="Mozaffari S.V."/>
            <person name="Suzuki Y."/>
            <person name="Haramoto Y."/>
            <person name="Yamamoto T.S."/>
            <person name="Takagi C."/>
            <person name="Heald R."/>
            <person name="Miller K."/>
            <person name="Haudenschild C."/>
            <person name="Kitzman J."/>
            <person name="Nakayama T."/>
            <person name="Izutsu Y."/>
            <person name="Robert J."/>
            <person name="Fortriede J."/>
            <person name="Burns K."/>
            <person name="Lotay V."/>
            <person name="Karimi K."/>
            <person name="Yasuoka Y."/>
            <person name="Dichmann D.S."/>
            <person name="Flajnik M.F."/>
            <person name="Houston D.W."/>
            <person name="Shendure J."/>
            <person name="DuPasquier L."/>
            <person name="Vize P.D."/>
            <person name="Zorn A.M."/>
            <person name="Ito M."/>
            <person name="Marcotte E.M."/>
            <person name="Wallingford J.B."/>
            <person name="Ito Y."/>
            <person name="Asashima M."/>
            <person name="Ueno N."/>
            <person name="Matsuda Y."/>
            <person name="Veenstra G.J."/>
            <person name="Fujiyama A."/>
            <person name="Harland R.M."/>
            <person name="Taira M."/>
            <person name="Rokhsar D.S."/>
        </authorList>
    </citation>
    <scope>NUCLEOTIDE SEQUENCE [LARGE SCALE GENOMIC DNA]</scope>
    <source>
        <strain evidence="3">J</strain>
    </source>
</reference>